<sequence length="44" mass="5209">MYHLNSVLLKDKLLTLLRKLCQKIQFYIYTNQVLNSNSIPTLLN</sequence>
<dbReference type="Proteomes" id="UP001497382">
    <property type="component" value="Unassembled WGS sequence"/>
</dbReference>
<comment type="caution">
    <text evidence="1">The sequence shown here is derived from an EMBL/GenBank/DDBJ whole genome shotgun (WGS) entry which is preliminary data.</text>
</comment>
<evidence type="ECO:0000313" key="1">
    <source>
        <dbReference type="EMBL" id="CAL1301984.1"/>
    </source>
</evidence>
<protein>
    <submittedName>
        <fullName evidence="1">Uncharacterized protein</fullName>
    </submittedName>
</protein>
<organism evidence="1 2">
    <name type="scientific">Larinioides sclopetarius</name>
    <dbReference type="NCBI Taxonomy" id="280406"/>
    <lineage>
        <taxon>Eukaryota</taxon>
        <taxon>Metazoa</taxon>
        <taxon>Ecdysozoa</taxon>
        <taxon>Arthropoda</taxon>
        <taxon>Chelicerata</taxon>
        <taxon>Arachnida</taxon>
        <taxon>Araneae</taxon>
        <taxon>Araneomorphae</taxon>
        <taxon>Entelegynae</taxon>
        <taxon>Araneoidea</taxon>
        <taxon>Araneidae</taxon>
        <taxon>Larinioides</taxon>
    </lineage>
</organism>
<reference evidence="1 2" key="1">
    <citation type="submission" date="2024-04" db="EMBL/GenBank/DDBJ databases">
        <authorList>
            <person name="Rising A."/>
            <person name="Reimegard J."/>
            <person name="Sonavane S."/>
            <person name="Akerstrom W."/>
            <person name="Nylinder S."/>
            <person name="Hedman E."/>
            <person name="Kallberg Y."/>
        </authorList>
    </citation>
    <scope>NUCLEOTIDE SEQUENCE [LARGE SCALE GENOMIC DNA]</scope>
</reference>
<dbReference type="AlphaFoldDB" id="A0AAV2C2U1"/>
<dbReference type="EMBL" id="CAXIEN010001051">
    <property type="protein sequence ID" value="CAL1301984.1"/>
    <property type="molecule type" value="Genomic_DNA"/>
</dbReference>
<proteinExistence type="predicted"/>
<accession>A0AAV2C2U1</accession>
<name>A0AAV2C2U1_9ARAC</name>
<evidence type="ECO:0000313" key="2">
    <source>
        <dbReference type="Proteomes" id="UP001497382"/>
    </source>
</evidence>
<keyword evidence="2" id="KW-1185">Reference proteome</keyword>
<gene>
    <name evidence="1" type="ORF">LARSCL_LOCUS22823</name>
</gene>